<sequence>MRKTLLLLVPVLLLGACTWGITLNDAGKQVRTAWNGDVSQCRDLGKVTVSVMERVGPVDRNDIKVRDELEVMARNEAAKMGADTVKPLAEPVDGEQAWGAYQCGSARPASTSRPTTQPAPAASGGVQTYPISGG</sequence>
<feature type="compositionally biased region" description="Polar residues" evidence="1">
    <location>
        <begin position="108"/>
        <end position="118"/>
    </location>
</feature>
<dbReference type="RefSeq" id="WP_209620208.1">
    <property type="nucleotide sequence ID" value="NZ_JAGJRS010000021.1"/>
</dbReference>
<accession>A0ABS4DNZ3</accession>
<evidence type="ECO:0000256" key="1">
    <source>
        <dbReference type="SAM" id="MobiDB-lite"/>
    </source>
</evidence>
<dbReference type="InterPro" id="IPR025294">
    <property type="entry name" value="DUF4156"/>
</dbReference>
<evidence type="ECO:0000313" key="2">
    <source>
        <dbReference type="EMBL" id="MBP1474761.1"/>
    </source>
</evidence>
<name>A0ABS4DNZ3_9GAMM</name>
<organism evidence="2 3">
    <name type="scientific">Frateuria flava</name>
    <dbReference type="NCBI Taxonomy" id="2821489"/>
    <lineage>
        <taxon>Bacteria</taxon>
        <taxon>Pseudomonadati</taxon>
        <taxon>Pseudomonadota</taxon>
        <taxon>Gammaproteobacteria</taxon>
        <taxon>Lysobacterales</taxon>
        <taxon>Rhodanobacteraceae</taxon>
        <taxon>Frateuria</taxon>
    </lineage>
</organism>
<comment type="caution">
    <text evidence="2">The sequence shown here is derived from an EMBL/GenBank/DDBJ whole genome shotgun (WGS) entry which is preliminary data.</text>
</comment>
<feature type="compositionally biased region" description="Polar residues" evidence="1">
    <location>
        <begin position="125"/>
        <end position="134"/>
    </location>
</feature>
<reference evidence="2 3" key="1">
    <citation type="submission" date="2021-04" db="EMBL/GenBank/DDBJ databases">
        <authorList>
            <person name="Huq M.A."/>
        </authorList>
    </citation>
    <scope>NUCLEOTIDE SEQUENCE [LARGE SCALE GENOMIC DNA]</scope>
    <source>
        <strain evidence="2 3">MAH-13</strain>
    </source>
</reference>
<proteinExistence type="predicted"/>
<dbReference type="Pfam" id="PF13698">
    <property type="entry name" value="DUF4156"/>
    <property type="match status" value="1"/>
</dbReference>
<feature type="region of interest" description="Disordered" evidence="1">
    <location>
        <begin position="99"/>
        <end position="134"/>
    </location>
</feature>
<protein>
    <submittedName>
        <fullName evidence="2">DUF4156 domain-containing protein</fullName>
    </submittedName>
</protein>
<dbReference type="EMBL" id="JAGJRS010000021">
    <property type="protein sequence ID" value="MBP1474761.1"/>
    <property type="molecule type" value="Genomic_DNA"/>
</dbReference>
<evidence type="ECO:0000313" key="3">
    <source>
        <dbReference type="Proteomes" id="UP000823790"/>
    </source>
</evidence>
<dbReference type="Proteomes" id="UP000823790">
    <property type="component" value="Unassembled WGS sequence"/>
</dbReference>
<gene>
    <name evidence="2" type="ORF">J7I44_10670</name>
</gene>
<dbReference type="PROSITE" id="PS51257">
    <property type="entry name" value="PROKAR_LIPOPROTEIN"/>
    <property type="match status" value="1"/>
</dbReference>
<keyword evidence="3" id="KW-1185">Reference proteome</keyword>